<dbReference type="SUPFAM" id="SSF56281">
    <property type="entry name" value="Metallo-hydrolase/oxidoreductase"/>
    <property type="match status" value="1"/>
</dbReference>
<reference evidence="2" key="1">
    <citation type="submission" date="2022-07" db="EMBL/GenBank/DDBJ databases">
        <title>Genome Sequence of Physisporinus lineatus.</title>
        <authorList>
            <person name="Buettner E."/>
        </authorList>
    </citation>
    <scope>NUCLEOTIDE SEQUENCE</scope>
    <source>
        <strain evidence="2">VT162</strain>
    </source>
</reference>
<evidence type="ECO:0000259" key="1">
    <source>
        <dbReference type="Pfam" id="PF00753"/>
    </source>
</evidence>
<name>A0AAD5UNG8_9APHY</name>
<dbReference type="InterPro" id="IPR001279">
    <property type="entry name" value="Metallo-B-lactamas"/>
</dbReference>
<dbReference type="EMBL" id="JANAWD010001716">
    <property type="protein sequence ID" value="KAJ3472839.1"/>
    <property type="molecule type" value="Genomic_DNA"/>
</dbReference>
<accession>A0AAD5UNG8</accession>
<dbReference type="InterPro" id="IPR036866">
    <property type="entry name" value="RibonucZ/Hydroxyglut_hydro"/>
</dbReference>
<dbReference type="PANTHER" id="PTHR30619">
    <property type="entry name" value="DNA INTERNALIZATION/COMPETENCE PROTEIN COMEC/REC2"/>
    <property type="match status" value="1"/>
</dbReference>
<proteinExistence type="predicted"/>
<feature type="domain" description="Metallo-beta-lactamase" evidence="1">
    <location>
        <begin position="54"/>
        <end position="131"/>
    </location>
</feature>
<dbReference type="InterPro" id="IPR052159">
    <property type="entry name" value="Competence_DNA_uptake"/>
</dbReference>
<dbReference type="Pfam" id="PF00753">
    <property type="entry name" value="Lactamase_B"/>
    <property type="match status" value="1"/>
</dbReference>
<dbReference type="Proteomes" id="UP001212997">
    <property type="component" value="Unassembled WGS sequence"/>
</dbReference>
<organism evidence="2 3">
    <name type="scientific">Meripilus lineatus</name>
    <dbReference type="NCBI Taxonomy" id="2056292"/>
    <lineage>
        <taxon>Eukaryota</taxon>
        <taxon>Fungi</taxon>
        <taxon>Dikarya</taxon>
        <taxon>Basidiomycota</taxon>
        <taxon>Agaricomycotina</taxon>
        <taxon>Agaricomycetes</taxon>
        <taxon>Polyporales</taxon>
        <taxon>Meripilaceae</taxon>
        <taxon>Meripilus</taxon>
    </lineage>
</organism>
<keyword evidence="3" id="KW-1185">Reference proteome</keyword>
<comment type="caution">
    <text evidence="2">The sequence shown here is derived from an EMBL/GenBank/DDBJ whole genome shotgun (WGS) entry which is preliminary data.</text>
</comment>
<sequence>MRWNCACRANTASAYINEERAMTTGIEIDFLPVGEGEHSGDAIAIRWLEDGRYKVMLYDGGTKDYGQALVNHVTTHFGVDYVDYVVNSHPDNDHAGGLHYVLENLKVGELWMHQPWNYSSHIRHYFRDKRITDDSLAERLQKKMAAAFALEEIAESKGITVREPFAGSKIGIFTVLSPERDRYVHELIPAFEKSPELLKAATVMESITDAFKGAIGYLAAVWDKEYLPETVTTSAENESSAVLFATYGGRGYLLTGDAGVDTLRASAEYAGRMGIHLPSQVTFAQIPHHGGRHNVSSETLNLVFGEPLAFRPEAPERVAFVSASAKAPSHPKRVVTNAFNRRGFRVAQTKGNSIWHHRNMPGRAGYGPLTYVPFYDEVEQ</sequence>
<dbReference type="Gene3D" id="3.60.15.10">
    <property type="entry name" value="Ribonuclease Z/Hydroxyacylglutathione hydrolase-like"/>
    <property type="match status" value="1"/>
</dbReference>
<evidence type="ECO:0000313" key="3">
    <source>
        <dbReference type="Proteomes" id="UP001212997"/>
    </source>
</evidence>
<evidence type="ECO:0000313" key="2">
    <source>
        <dbReference type="EMBL" id="KAJ3472839.1"/>
    </source>
</evidence>
<dbReference type="PANTHER" id="PTHR30619:SF1">
    <property type="entry name" value="RECOMBINATION PROTEIN 2"/>
    <property type="match status" value="1"/>
</dbReference>
<protein>
    <recommendedName>
        <fullName evidence="1">Metallo-beta-lactamase domain-containing protein</fullName>
    </recommendedName>
</protein>
<gene>
    <name evidence="2" type="ORF">NLI96_g13230</name>
</gene>
<dbReference type="AlphaFoldDB" id="A0AAD5UNG8"/>